<sequence length="382" mass="43449">MCVTNLQSLPDDLDTKWAMGAIIQIEYSQLIALPLSLIRLKPLFLFLTGNPLTELPPETFEVEGLMYLGISDNNLRELPKNVTHVSPSLSLIEIGNSDISYFWSWVDELVGRADNPAFILAEDSTYCEELKNIQNGTITSFGIPLSPDYSRILMNTSTSNWEAIARIVDCDFVDTPYYPLVYEDEINAISAPPPLMTPQVAQKTPTNGVHLSCWVFAVWWVLMVSAVVVTCAYNALYAYCYWKLNGILLASHFDRDGCASRVNVLVLINGEYFDVILICREIVEMTRQTAQACRMSKLLPRSIACSRLSWPFEQNQARRRFTCIVFDCLLDLMDVELIVVLSYIADYDPDATDFGEIMWNNDEWTAQALDKFKMVRWLHGRI</sequence>
<evidence type="ECO:0000256" key="1">
    <source>
        <dbReference type="SAM" id="Phobius"/>
    </source>
</evidence>
<keyword evidence="1" id="KW-0812">Transmembrane</keyword>
<reference evidence="2" key="1">
    <citation type="submission" date="2021-01" db="EMBL/GenBank/DDBJ databases">
        <title>Phytophthora aleatoria, a newly-described species from Pinus radiata is distinct from Phytophthora cactorum isolates based on comparative genomics.</title>
        <authorList>
            <person name="Mcdougal R."/>
            <person name="Panda P."/>
            <person name="Williams N."/>
            <person name="Studholme D.J."/>
        </authorList>
    </citation>
    <scope>NUCLEOTIDE SEQUENCE</scope>
    <source>
        <strain evidence="2">NZFS 3830</strain>
    </source>
</reference>
<gene>
    <name evidence="2" type="ORF">JG687_00007317</name>
</gene>
<proteinExistence type="predicted"/>
<dbReference type="OrthoDB" id="110711at2759"/>
<name>A0A8T1UKN1_9STRA</name>
<accession>A0A8T1UKN1</accession>
<protein>
    <submittedName>
        <fullName evidence="2">Uncharacterized protein</fullName>
    </submittedName>
</protein>
<dbReference type="VEuPathDB" id="FungiDB:PC110_g4834"/>
<dbReference type="VEuPathDB" id="FungiDB:PC110_g4835"/>
<dbReference type="AlphaFoldDB" id="A0A8T1UKN1"/>
<dbReference type="VEuPathDB" id="FungiDB:PC110_g4844"/>
<dbReference type="Proteomes" id="UP000688947">
    <property type="component" value="Unassembled WGS sequence"/>
</dbReference>
<evidence type="ECO:0000313" key="2">
    <source>
        <dbReference type="EMBL" id="KAG6962129.1"/>
    </source>
</evidence>
<comment type="caution">
    <text evidence="2">The sequence shown here is derived from an EMBL/GenBank/DDBJ whole genome shotgun (WGS) entry which is preliminary data.</text>
</comment>
<dbReference type="EMBL" id="JAENGZ010000319">
    <property type="protein sequence ID" value="KAG6962129.1"/>
    <property type="molecule type" value="Genomic_DNA"/>
</dbReference>
<evidence type="ECO:0000313" key="3">
    <source>
        <dbReference type="Proteomes" id="UP000688947"/>
    </source>
</evidence>
<keyword evidence="1" id="KW-0472">Membrane</keyword>
<keyword evidence="1" id="KW-1133">Transmembrane helix</keyword>
<organism evidence="2 3">
    <name type="scientific">Phytophthora cactorum</name>
    <dbReference type="NCBI Taxonomy" id="29920"/>
    <lineage>
        <taxon>Eukaryota</taxon>
        <taxon>Sar</taxon>
        <taxon>Stramenopiles</taxon>
        <taxon>Oomycota</taxon>
        <taxon>Peronosporomycetes</taxon>
        <taxon>Peronosporales</taxon>
        <taxon>Peronosporaceae</taxon>
        <taxon>Phytophthora</taxon>
    </lineage>
</organism>
<feature type="transmembrane region" description="Helical" evidence="1">
    <location>
        <begin position="214"/>
        <end position="236"/>
    </location>
</feature>